<keyword evidence="2" id="KW-1185">Reference proteome</keyword>
<organism evidence="1 2">
    <name type="scientific">Rothia aeria</name>
    <dbReference type="NCBI Taxonomy" id="172042"/>
    <lineage>
        <taxon>Bacteria</taxon>
        <taxon>Bacillati</taxon>
        <taxon>Actinomycetota</taxon>
        <taxon>Actinomycetes</taxon>
        <taxon>Micrococcales</taxon>
        <taxon>Micrococcaceae</taxon>
        <taxon>Rothia</taxon>
    </lineage>
</organism>
<evidence type="ECO:0000313" key="2">
    <source>
        <dbReference type="Proteomes" id="UP000250241"/>
    </source>
</evidence>
<evidence type="ECO:0000313" key="1">
    <source>
        <dbReference type="EMBL" id="BAV86407.1"/>
    </source>
</evidence>
<dbReference type="KEGG" id="raj:RA11412_0108"/>
<dbReference type="AlphaFoldDB" id="A0A2Z5QVI7"/>
<proteinExistence type="predicted"/>
<sequence>MLCEEIARLVFEKVHRCPSSSKWCRRFRVRRLGLVSYYSTCFTPLRGRAVTL</sequence>
<accession>A0A2Z5QVI7</accession>
<name>A0A2Z5QVI7_9MICC</name>
<dbReference type="EMBL" id="AP017895">
    <property type="protein sequence ID" value="BAV86407.1"/>
    <property type="molecule type" value="Genomic_DNA"/>
</dbReference>
<protein>
    <submittedName>
        <fullName evidence="1">Uncharacterized protein</fullName>
    </submittedName>
</protein>
<gene>
    <name evidence="1" type="ORF">RA11412_0108</name>
</gene>
<reference evidence="1 2" key="1">
    <citation type="submission" date="2016-10" db="EMBL/GenBank/DDBJ databases">
        <title>Genome sequence of Rothia aeria strain JCM11412.</title>
        <authorList>
            <person name="Nambu T."/>
        </authorList>
    </citation>
    <scope>NUCLEOTIDE SEQUENCE [LARGE SCALE GENOMIC DNA]</scope>
    <source>
        <strain evidence="1 2">JCM 11412</strain>
    </source>
</reference>
<dbReference type="Proteomes" id="UP000250241">
    <property type="component" value="Chromosome"/>
</dbReference>